<evidence type="ECO:0000256" key="8">
    <source>
        <dbReference type="SAM" id="Phobius"/>
    </source>
</evidence>
<feature type="transmembrane region" description="Helical" evidence="8">
    <location>
        <begin position="352"/>
        <end position="377"/>
    </location>
</feature>
<evidence type="ECO:0000256" key="3">
    <source>
        <dbReference type="ARBA" id="ARBA00007931"/>
    </source>
</evidence>
<keyword evidence="11" id="KW-1185">Reference proteome</keyword>
<dbReference type="GO" id="GO:0031293">
    <property type="term" value="P:membrane protein intracellular domain proteolysis"/>
    <property type="evidence" value="ECO:0007669"/>
    <property type="project" value="TreeGrafter"/>
</dbReference>
<dbReference type="Gene3D" id="2.40.30.170">
    <property type="match status" value="1"/>
</dbReference>
<keyword evidence="4 8" id="KW-0812">Transmembrane</keyword>
<keyword evidence="6 8" id="KW-0472">Membrane</keyword>
<comment type="similarity">
    <text evidence="3">Belongs to the peptidase M50B family.</text>
</comment>
<dbReference type="RefSeq" id="WP_252854280.1">
    <property type="nucleotide sequence ID" value="NZ_JAMXLR010000067.1"/>
</dbReference>
<protein>
    <submittedName>
        <fullName evidence="10">HlyD family efflux transporter periplasmic adaptor subunit</fullName>
    </submittedName>
</protein>
<keyword evidence="5 8" id="KW-1133">Transmembrane helix</keyword>
<sequence>MIHFPATNDAPLALDARQDVLATAVWVPGRATWVLKDPVTLEQHELPEAEYLLLKSLGNRTSLRDLQRAYQRQFAPKTIEVGELQNYLGRLHRAGLLVSRSRGQGSALAERAGEDRARRLRWSWTELLAIRLRGWNPDRALDALLPWVRPLLSPAFLTLAMLLVLAALGLLISHSEQFVARLPALSTLTAPSNWLWLAAVVAVVKLLHELAHALVAKHMGGEVHEMGILLLVFVPTLYCDVTDIWSLASKWRRMAVSAAGMAMELVLASVATFVWWFTEPGLVNMLALNTMVVASVGTLLVNANPLMRYDGYYLLSDLSEAPNLWQRSRDALHQRLTPLFFRRAKRTVREPFWLACYGALSKVYLTLVLLSIFWMVMLAFQPLGLGVIAYALGGMMLAGVVAPPVQQLSATLKNPLRRRDFRPAVSLLVLLIVGLAAAGLWRLPIADRVQCQARVVPAGGAAVVTTMAGRLEMALPPGTEVTAGEVIARLQSFDIERNAAILAGELQVAKLRVEQLEKLRARDQQSSRQLPTSRAALADAKRRVAEIERERERLVLRAPRDGMLLPPAKKPMEEESVTLTSWSGSPLESENRGAWIDAGTTIATVGDHDTREVALAIDEADIERVALGQRVLVQLHAVGSEPLVGTIGDIARVGSEGDADDPNGLAAWLPQDIATTTRYEARVVLDHAVDLQIDSGGRAKIEVGGTTVGQWIKRQVRDTFRLP</sequence>
<feature type="transmembrane region" description="Helical" evidence="8">
    <location>
        <begin position="282"/>
        <end position="301"/>
    </location>
</feature>
<keyword evidence="7" id="KW-0175">Coiled coil</keyword>
<evidence type="ECO:0000256" key="2">
    <source>
        <dbReference type="ARBA" id="ARBA00004127"/>
    </source>
</evidence>
<evidence type="ECO:0000256" key="1">
    <source>
        <dbReference type="ARBA" id="ARBA00001947"/>
    </source>
</evidence>
<dbReference type="PANTHER" id="PTHR13325">
    <property type="entry name" value="PROTEASE M50 MEMBRANE-BOUND TRANSCRIPTION FACTOR SITE 2 PROTEASE"/>
    <property type="match status" value="1"/>
</dbReference>
<feature type="transmembrane region" description="Helical" evidence="8">
    <location>
        <begin position="194"/>
        <end position="215"/>
    </location>
</feature>
<proteinExistence type="inferred from homology"/>
<dbReference type="InterPro" id="IPR001193">
    <property type="entry name" value="MBTPS2"/>
</dbReference>
<evidence type="ECO:0000259" key="9">
    <source>
        <dbReference type="Pfam" id="PF02163"/>
    </source>
</evidence>
<feature type="transmembrane region" description="Helical" evidence="8">
    <location>
        <begin position="255"/>
        <end position="276"/>
    </location>
</feature>
<reference evidence="10" key="1">
    <citation type="submission" date="2022-06" db="EMBL/GenBank/DDBJ databases">
        <title>Aeoliella straminimaris, a novel planctomycete from sediments.</title>
        <authorList>
            <person name="Vitorino I.R."/>
            <person name="Lage O.M."/>
        </authorList>
    </citation>
    <scope>NUCLEOTIDE SEQUENCE</scope>
    <source>
        <strain evidence="10">ICT_H6.2</strain>
    </source>
</reference>
<accession>A0A9X2JHL2</accession>
<dbReference type="GO" id="GO:0005737">
    <property type="term" value="C:cytoplasm"/>
    <property type="evidence" value="ECO:0007669"/>
    <property type="project" value="TreeGrafter"/>
</dbReference>
<dbReference type="InterPro" id="IPR008915">
    <property type="entry name" value="Peptidase_M50"/>
</dbReference>
<evidence type="ECO:0000313" key="11">
    <source>
        <dbReference type="Proteomes" id="UP001155241"/>
    </source>
</evidence>
<dbReference type="PANTHER" id="PTHR13325:SF3">
    <property type="entry name" value="MEMBRANE-BOUND TRANSCRIPTION FACTOR SITE-2 PROTEASE"/>
    <property type="match status" value="1"/>
</dbReference>
<feature type="transmembrane region" description="Helical" evidence="8">
    <location>
        <begin position="227"/>
        <end position="248"/>
    </location>
</feature>
<feature type="transmembrane region" description="Helical" evidence="8">
    <location>
        <begin position="424"/>
        <end position="443"/>
    </location>
</feature>
<dbReference type="Pfam" id="PF02163">
    <property type="entry name" value="Peptidase_M50"/>
    <property type="match status" value="1"/>
</dbReference>
<organism evidence="10 11">
    <name type="scientific">Aeoliella straminimaris</name>
    <dbReference type="NCBI Taxonomy" id="2954799"/>
    <lineage>
        <taxon>Bacteria</taxon>
        <taxon>Pseudomonadati</taxon>
        <taxon>Planctomycetota</taxon>
        <taxon>Planctomycetia</taxon>
        <taxon>Pirellulales</taxon>
        <taxon>Lacipirellulaceae</taxon>
        <taxon>Aeoliella</taxon>
    </lineage>
</organism>
<dbReference type="GO" id="GO:0004222">
    <property type="term" value="F:metalloendopeptidase activity"/>
    <property type="evidence" value="ECO:0007669"/>
    <property type="project" value="InterPro"/>
</dbReference>
<dbReference type="Proteomes" id="UP001155241">
    <property type="component" value="Unassembled WGS sequence"/>
</dbReference>
<comment type="caution">
    <text evidence="10">The sequence shown here is derived from an EMBL/GenBank/DDBJ whole genome shotgun (WGS) entry which is preliminary data.</text>
</comment>
<gene>
    <name evidence="10" type="ORF">NG895_19875</name>
</gene>
<feature type="transmembrane region" description="Helical" evidence="8">
    <location>
        <begin position="383"/>
        <end position="403"/>
    </location>
</feature>
<feature type="coiled-coil region" evidence="7">
    <location>
        <begin position="499"/>
        <end position="557"/>
    </location>
</feature>
<comment type="cofactor">
    <cofactor evidence="1">
        <name>Zn(2+)</name>
        <dbReference type="ChEBI" id="CHEBI:29105"/>
    </cofactor>
</comment>
<name>A0A9X2JHL2_9BACT</name>
<evidence type="ECO:0000256" key="5">
    <source>
        <dbReference type="ARBA" id="ARBA00022989"/>
    </source>
</evidence>
<comment type="subcellular location">
    <subcellularLocation>
        <location evidence="2">Endomembrane system</location>
        <topology evidence="2">Multi-pass membrane protein</topology>
    </subcellularLocation>
</comment>
<dbReference type="GO" id="GO:0016020">
    <property type="term" value="C:membrane"/>
    <property type="evidence" value="ECO:0007669"/>
    <property type="project" value="InterPro"/>
</dbReference>
<evidence type="ECO:0000256" key="4">
    <source>
        <dbReference type="ARBA" id="ARBA00022692"/>
    </source>
</evidence>
<feature type="domain" description="Peptidase M50" evidence="9">
    <location>
        <begin position="198"/>
        <end position="312"/>
    </location>
</feature>
<dbReference type="EMBL" id="JAMXLR010000067">
    <property type="protein sequence ID" value="MCO6046165.1"/>
    <property type="molecule type" value="Genomic_DNA"/>
</dbReference>
<dbReference type="AlphaFoldDB" id="A0A9X2JHL2"/>
<feature type="transmembrane region" description="Helical" evidence="8">
    <location>
        <begin position="151"/>
        <end position="173"/>
    </location>
</feature>
<evidence type="ECO:0000256" key="7">
    <source>
        <dbReference type="SAM" id="Coils"/>
    </source>
</evidence>
<dbReference type="GO" id="GO:0012505">
    <property type="term" value="C:endomembrane system"/>
    <property type="evidence" value="ECO:0007669"/>
    <property type="project" value="UniProtKB-SubCell"/>
</dbReference>
<evidence type="ECO:0000256" key="6">
    <source>
        <dbReference type="ARBA" id="ARBA00023136"/>
    </source>
</evidence>
<evidence type="ECO:0000313" key="10">
    <source>
        <dbReference type="EMBL" id="MCO6046165.1"/>
    </source>
</evidence>